<protein>
    <submittedName>
        <fullName evidence="1">Uncharacterized protein</fullName>
    </submittedName>
</protein>
<reference evidence="2" key="1">
    <citation type="submission" date="2016-12" db="EMBL/GenBank/DDBJ databases">
        <title>Comparative genomics of four Isosphaeraceae planctomycetes: a common pool of plasmids and glycoside hydrolase genes.</title>
        <authorList>
            <person name="Ivanova A."/>
        </authorList>
    </citation>
    <scope>NUCLEOTIDE SEQUENCE [LARGE SCALE GENOMIC DNA]</scope>
    <source>
        <strain evidence="2">PX4</strain>
    </source>
</reference>
<keyword evidence="2" id="KW-1185">Reference proteome</keyword>
<name>A0A1U7CX47_9BACT</name>
<organism evidence="1 2">
    <name type="scientific">Paludisphaera borealis</name>
    <dbReference type="NCBI Taxonomy" id="1387353"/>
    <lineage>
        <taxon>Bacteria</taxon>
        <taxon>Pseudomonadati</taxon>
        <taxon>Planctomycetota</taxon>
        <taxon>Planctomycetia</taxon>
        <taxon>Isosphaerales</taxon>
        <taxon>Isosphaeraceae</taxon>
        <taxon>Paludisphaera</taxon>
    </lineage>
</organism>
<dbReference type="AlphaFoldDB" id="A0A1U7CX47"/>
<evidence type="ECO:0000313" key="1">
    <source>
        <dbReference type="EMBL" id="APW63453.1"/>
    </source>
</evidence>
<dbReference type="RefSeq" id="WP_076349790.1">
    <property type="nucleotide sequence ID" value="NZ_CP019082.1"/>
</dbReference>
<accession>A0A1U7CX47</accession>
<dbReference type="KEGG" id="pbor:BSF38_05020"/>
<sequence length="273" mass="29960">MSDSGWFATGRLLVIVLIGLLATGSRASAQRPEAVPGFDVEIDHATGMPQLPPQGAWGEIINVTDRWLVLQNHVGQQFPIAVEDIEEFLIRWPSSIDQISAQALVEAVGPTPGSNIVRAGHVDHFEGPDRMLVTPTYNEILPNNMAVTTIDPGFNRFMNAWDYGGQNMLYGWAYPVMPGAGGGNPTRLHIVGNLLSRQPFQIGVLGNNIATIVPDQANQMTVTQVTQGSTRYTRKGDYAFLMPREAKPRGLWVSQLVLYKTIPLRQFNNAAAR</sequence>
<proteinExistence type="predicted"/>
<gene>
    <name evidence="1" type="ORF">BSF38_05020</name>
</gene>
<dbReference type="Proteomes" id="UP000186309">
    <property type="component" value="Chromosome"/>
</dbReference>
<dbReference type="OrthoDB" id="266277at2"/>
<evidence type="ECO:0000313" key="2">
    <source>
        <dbReference type="Proteomes" id="UP000186309"/>
    </source>
</evidence>
<dbReference type="EMBL" id="CP019082">
    <property type="protein sequence ID" value="APW63453.1"/>
    <property type="molecule type" value="Genomic_DNA"/>
</dbReference>